<feature type="region of interest" description="Disordered" evidence="1">
    <location>
        <begin position="1"/>
        <end position="34"/>
    </location>
</feature>
<comment type="caution">
    <text evidence="2">The sequence shown here is derived from an EMBL/GenBank/DDBJ whole genome shotgun (WGS) entry which is preliminary data.</text>
</comment>
<accession>A0ABU1CJ19</accession>
<reference evidence="2 3" key="1">
    <citation type="submission" date="2023-04" db="EMBL/GenBank/DDBJ databases">
        <title>Lysobacter sp. strain UC isolated from soil sample.</title>
        <authorList>
            <person name="Choksket S."/>
            <person name="Harshvardhan F."/>
            <person name="Rana R."/>
            <person name="Patil P.B."/>
            <person name="Korpole S."/>
        </authorList>
    </citation>
    <scope>NUCLEOTIDE SEQUENCE [LARGE SCALE GENOMIC DNA]</scope>
    <source>
        <strain evidence="2 3">UC</strain>
    </source>
</reference>
<name>A0ABU1CJ19_9GAMM</name>
<dbReference type="Proteomes" id="UP001233535">
    <property type="component" value="Unassembled WGS sequence"/>
</dbReference>
<feature type="non-terminal residue" evidence="2">
    <location>
        <position position="1"/>
    </location>
</feature>
<evidence type="ECO:0008006" key="4">
    <source>
        <dbReference type="Google" id="ProtNLM"/>
    </source>
</evidence>
<proteinExistence type="predicted"/>
<evidence type="ECO:0000256" key="1">
    <source>
        <dbReference type="SAM" id="MobiDB-lite"/>
    </source>
</evidence>
<evidence type="ECO:0000313" key="2">
    <source>
        <dbReference type="EMBL" id="MDR0184953.1"/>
    </source>
</evidence>
<organism evidence="2 3">
    <name type="scientific">Lysobacter arvi</name>
    <dbReference type="NCBI Taxonomy" id="3038776"/>
    <lineage>
        <taxon>Bacteria</taxon>
        <taxon>Pseudomonadati</taxon>
        <taxon>Pseudomonadota</taxon>
        <taxon>Gammaproteobacteria</taxon>
        <taxon>Lysobacterales</taxon>
        <taxon>Lysobacteraceae</taxon>
        <taxon>Lysobacter</taxon>
    </lineage>
</organism>
<gene>
    <name evidence="2" type="ORF">P8609_18565</name>
</gene>
<dbReference type="RefSeq" id="WP_309264050.1">
    <property type="nucleotide sequence ID" value="NZ_JARUHG010000020.1"/>
</dbReference>
<sequence>PAARALHRTAHPPDPTPAPLHHPARLQTATPPRAPAIAPRIAAFIRAMQAVPGARGGHLRQVG</sequence>
<feature type="compositionally biased region" description="Basic residues" evidence="1">
    <location>
        <begin position="1"/>
        <end position="10"/>
    </location>
</feature>
<evidence type="ECO:0000313" key="3">
    <source>
        <dbReference type="Proteomes" id="UP001233535"/>
    </source>
</evidence>
<keyword evidence="3" id="KW-1185">Reference proteome</keyword>
<protein>
    <recommendedName>
        <fullName evidence="4">LysR family transcriptional regulator</fullName>
    </recommendedName>
</protein>
<dbReference type="EMBL" id="JARUHG010000020">
    <property type="protein sequence ID" value="MDR0184953.1"/>
    <property type="molecule type" value="Genomic_DNA"/>
</dbReference>